<reference evidence="14" key="1">
    <citation type="submission" date="2010-07" db="EMBL/GenBank/DDBJ databases">
        <title>The complete genome of Methanosalsum zhilinae DSM 4017.</title>
        <authorList>
            <consortium name="US DOE Joint Genome Institute (JGI-PGF)"/>
            <person name="Lucas S."/>
            <person name="Copeland A."/>
            <person name="Lapidus A."/>
            <person name="Glavina del Rio T."/>
            <person name="Dalin E."/>
            <person name="Tice H."/>
            <person name="Bruce D."/>
            <person name="Goodwin L."/>
            <person name="Pitluck S."/>
            <person name="Kyrpides N."/>
            <person name="Mavromatis K."/>
            <person name="Ovchinnikova G."/>
            <person name="Daligault H."/>
            <person name="Detter J.C."/>
            <person name="Han C."/>
            <person name="Tapia R."/>
            <person name="Larimer F."/>
            <person name="Land M."/>
            <person name="Hauser L."/>
            <person name="Markowitz V."/>
            <person name="Cheng J.-F."/>
            <person name="Hugenholtz P."/>
            <person name="Woyke T."/>
            <person name="Wu D."/>
            <person name="Spring S."/>
            <person name="Schueler E."/>
            <person name="Brambilla E."/>
            <person name="Klenk H.-P."/>
            <person name="Eisen J.A."/>
        </authorList>
    </citation>
    <scope>NUCLEOTIDE SEQUENCE</scope>
    <source>
        <strain evidence="14">DSM 4017</strain>
    </source>
</reference>
<comment type="subcellular location">
    <subcellularLocation>
        <location evidence="8">Cytoplasm</location>
    </subcellularLocation>
    <text evidence="8">Assembles at midcell at the inner surface of the cytoplasmic membrane.</text>
</comment>
<dbReference type="InterPro" id="IPR000158">
    <property type="entry name" value="Cell_div_FtsZ"/>
</dbReference>
<dbReference type="SUPFAM" id="SSF52490">
    <property type="entry name" value="Tubulin nucleotide-binding domain-like"/>
    <property type="match status" value="1"/>
</dbReference>
<evidence type="ECO:0000256" key="7">
    <source>
        <dbReference type="ARBA" id="ARBA00023306"/>
    </source>
</evidence>
<evidence type="ECO:0000256" key="2">
    <source>
        <dbReference type="ARBA" id="ARBA00022490"/>
    </source>
</evidence>
<dbReference type="PANTHER" id="PTHR30314">
    <property type="entry name" value="CELL DIVISION PROTEIN FTSZ-RELATED"/>
    <property type="match status" value="1"/>
</dbReference>
<dbReference type="PROSITE" id="PS01134">
    <property type="entry name" value="FTSZ_1"/>
    <property type="match status" value="1"/>
</dbReference>
<evidence type="ECO:0000256" key="6">
    <source>
        <dbReference type="ARBA" id="ARBA00023210"/>
    </source>
</evidence>
<feature type="domain" description="Tubulin/FtsZ 2-layer sandwich" evidence="13">
    <location>
        <begin position="227"/>
        <end position="344"/>
    </location>
</feature>
<name>F7XM90_METZD</name>
<keyword evidence="2 8" id="KW-0963">Cytoplasm</keyword>
<dbReference type="FunFam" id="3.40.50.1440:FF:000023">
    <property type="entry name" value="Cell division protein FtsZ"/>
    <property type="match status" value="1"/>
</dbReference>
<accession>F7XM90</accession>
<keyword evidence="7 8" id="KW-0131">Cell cycle</keyword>
<feature type="binding site" evidence="8">
    <location>
        <position position="207"/>
    </location>
    <ligand>
        <name>GTP</name>
        <dbReference type="ChEBI" id="CHEBI:37565"/>
    </ligand>
</feature>
<feature type="binding site" evidence="8">
    <location>
        <begin position="43"/>
        <end position="47"/>
    </location>
    <ligand>
        <name>GTP</name>
        <dbReference type="ChEBI" id="CHEBI:37565"/>
    </ligand>
</feature>
<evidence type="ECO:0000256" key="4">
    <source>
        <dbReference type="ARBA" id="ARBA00022741"/>
    </source>
</evidence>
<keyword evidence="5 8" id="KW-0342">GTP-binding</keyword>
<evidence type="ECO:0000256" key="8">
    <source>
        <dbReference type="HAMAP-Rule" id="MF_00909"/>
    </source>
</evidence>
<feature type="region of interest" description="Disordered" evidence="11">
    <location>
        <begin position="362"/>
        <end position="396"/>
    </location>
</feature>
<dbReference type="STRING" id="679901.Mzhil_1123"/>
<dbReference type="GO" id="GO:0005737">
    <property type="term" value="C:cytoplasm"/>
    <property type="evidence" value="ECO:0007669"/>
    <property type="project" value="UniProtKB-SubCell"/>
</dbReference>
<evidence type="ECO:0000313" key="14">
    <source>
        <dbReference type="EMBL" id="AEH60979.1"/>
    </source>
</evidence>
<dbReference type="InterPro" id="IPR008280">
    <property type="entry name" value="Tub_FtsZ_C"/>
</dbReference>
<keyword evidence="3 8" id="KW-0132">Cell division</keyword>
<dbReference type="NCBIfam" id="TIGR00065">
    <property type="entry name" value="ftsZ"/>
    <property type="match status" value="1"/>
</dbReference>
<feature type="compositionally biased region" description="Polar residues" evidence="11">
    <location>
        <begin position="362"/>
        <end position="385"/>
    </location>
</feature>
<feature type="binding site" evidence="8">
    <location>
        <begin position="130"/>
        <end position="132"/>
    </location>
    <ligand>
        <name>GTP</name>
        <dbReference type="ChEBI" id="CHEBI:37565"/>
    </ligand>
</feature>
<feature type="binding site" evidence="8">
    <location>
        <position position="161"/>
    </location>
    <ligand>
        <name>GTP</name>
        <dbReference type="ChEBI" id="CHEBI:37565"/>
    </ligand>
</feature>
<evidence type="ECO:0000256" key="9">
    <source>
        <dbReference type="NCBIfam" id="TIGR00065"/>
    </source>
</evidence>
<dbReference type="OrthoDB" id="371908at2157"/>
<gene>
    <name evidence="8" type="primary">ftsZ</name>
    <name evidence="14" type="ordered locus">Mzhil_1123</name>
</gene>
<dbReference type="GO" id="GO:0003924">
    <property type="term" value="F:GTPase activity"/>
    <property type="evidence" value="ECO:0007669"/>
    <property type="project" value="UniProtKB-UniRule"/>
</dbReference>
<dbReference type="InterPro" id="IPR003008">
    <property type="entry name" value="Tubulin_FtsZ_GTPase"/>
</dbReference>
<comment type="function">
    <text evidence="8">Essential cell division protein that forms a contractile ring structure (Z ring) at the future cell division site. The regulation of the ring assembly controls the timing and the location of cell division. One of the functions of the FtsZ ring is to recruit other cell division proteins to the septum to produce a new cell wall between the dividing cells. Binds GTP and shows GTPase activity.</text>
</comment>
<dbReference type="SMART" id="SM00865">
    <property type="entry name" value="Tubulin_C"/>
    <property type="match status" value="1"/>
</dbReference>
<dbReference type="InterPro" id="IPR020805">
    <property type="entry name" value="Cell_div_FtsZ_CS"/>
</dbReference>
<dbReference type="Proteomes" id="UP000006622">
    <property type="component" value="Chromosome"/>
</dbReference>
<keyword evidence="15" id="KW-1185">Reference proteome</keyword>
<feature type="binding site" evidence="8">
    <location>
        <position position="164"/>
    </location>
    <ligand>
        <name>GTP</name>
        <dbReference type="ChEBI" id="CHEBI:37565"/>
    </ligand>
</feature>
<evidence type="ECO:0000259" key="12">
    <source>
        <dbReference type="SMART" id="SM00864"/>
    </source>
</evidence>
<protein>
    <recommendedName>
        <fullName evidence="8 9">Cell division protein FtsZ</fullName>
    </recommendedName>
</protein>
<comment type="similarity">
    <text evidence="1 8 10">Belongs to the FtsZ family.</text>
</comment>
<evidence type="ECO:0000259" key="13">
    <source>
        <dbReference type="SMART" id="SM00865"/>
    </source>
</evidence>
<dbReference type="InterPro" id="IPR018316">
    <property type="entry name" value="Tubulin/FtsZ_2-layer-sand-dom"/>
</dbReference>
<dbReference type="EMBL" id="CP002101">
    <property type="protein sequence ID" value="AEH60979.1"/>
    <property type="molecule type" value="Genomic_DNA"/>
</dbReference>
<dbReference type="KEGG" id="mzh:Mzhil_1123"/>
<feature type="domain" description="Tubulin/FtsZ GTPase" evidence="12">
    <location>
        <begin position="35"/>
        <end position="225"/>
    </location>
</feature>
<keyword evidence="6 8" id="KW-0717">Septation</keyword>
<dbReference type="CDD" id="cd02201">
    <property type="entry name" value="FtsZ_type1"/>
    <property type="match status" value="1"/>
</dbReference>
<evidence type="ECO:0000256" key="5">
    <source>
        <dbReference type="ARBA" id="ARBA00023134"/>
    </source>
</evidence>
<dbReference type="HOGENOM" id="CLU_024865_0_1_2"/>
<dbReference type="SUPFAM" id="SSF55307">
    <property type="entry name" value="Tubulin C-terminal domain-like"/>
    <property type="match status" value="1"/>
</dbReference>
<dbReference type="Gene3D" id="3.40.50.1440">
    <property type="entry name" value="Tubulin/FtsZ, GTPase domain"/>
    <property type="match status" value="1"/>
</dbReference>
<dbReference type="GO" id="GO:0005525">
    <property type="term" value="F:GTP binding"/>
    <property type="evidence" value="ECO:0007669"/>
    <property type="project" value="UniProtKB-UniRule"/>
</dbReference>
<evidence type="ECO:0000256" key="1">
    <source>
        <dbReference type="ARBA" id="ARBA00009690"/>
    </source>
</evidence>
<dbReference type="PANTHER" id="PTHR30314:SF9">
    <property type="entry name" value="CELL DIVISION PROTEIN FTSZ 2"/>
    <property type="match status" value="1"/>
</dbReference>
<keyword evidence="4 8" id="KW-0547">Nucleotide-binding</keyword>
<dbReference type="Pfam" id="PF00091">
    <property type="entry name" value="Tubulin"/>
    <property type="match status" value="1"/>
</dbReference>
<dbReference type="InterPro" id="IPR036525">
    <property type="entry name" value="Tubulin/FtsZ_GTPase_sf"/>
</dbReference>
<dbReference type="RefSeq" id="WP_013898416.1">
    <property type="nucleotide sequence ID" value="NC_015676.1"/>
</dbReference>
<dbReference type="Pfam" id="PF12327">
    <property type="entry name" value="FtsZ_C"/>
    <property type="match status" value="1"/>
</dbReference>
<dbReference type="HAMAP" id="MF_00909">
    <property type="entry name" value="FtsZ"/>
    <property type="match status" value="1"/>
</dbReference>
<dbReference type="GO" id="GO:0032153">
    <property type="term" value="C:cell division site"/>
    <property type="evidence" value="ECO:0007669"/>
    <property type="project" value="UniProtKB-UniRule"/>
</dbReference>
<organism evidence="14 15">
    <name type="scientific">Methanosalsum zhilinae (strain DSM 4017 / NBRC 107636 / OCM 62 / WeN5)</name>
    <name type="common">Methanohalophilus zhilinae</name>
    <dbReference type="NCBI Taxonomy" id="679901"/>
    <lineage>
        <taxon>Archaea</taxon>
        <taxon>Methanobacteriati</taxon>
        <taxon>Methanobacteriota</taxon>
        <taxon>Stenosarchaea group</taxon>
        <taxon>Methanomicrobia</taxon>
        <taxon>Methanosarcinales</taxon>
        <taxon>Methanosarcinaceae</taxon>
        <taxon>Methanosalsum</taxon>
    </lineage>
</organism>
<dbReference type="GO" id="GO:0043093">
    <property type="term" value="P:FtsZ-dependent cytokinesis"/>
    <property type="evidence" value="ECO:0007669"/>
    <property type="project" value="UniProtKB-UniRule"/>
</dbReference>
<dbReference type="GO" id="GO:0051258">
    <property type="term" value="P:protein polymerization"/>
    <property type="evidence" value="ECO:0007669"/>
    <property type="project" value="UniProtKB-UniRule"/>
</dbReference>
<comment type="subunit">
    <text evidence="8">Homodimer. Polymerizes to form a dynamic ring structure in a strictly GTP-dependent manner. Interacts directly with several other division proteins.</text>
</comment>
<evidence type="ECO:0000313" key="15">
    <source>
        <dbReference type="Proteomes" id="UP000006622"/>
    </source>
</evidence>
<sequence>MQSIVQEALKHTENEKEYRQSLTMDDQFEEFGLPRIMIVGCGGAGNNTVNRLYNIGIEGAETVAINTDKQHLDNIRADKKILVGKTLTRGLGAGGYPEVGKKAAELARGTLEEVFKNSDLVFVTAGMGGGTGTGVAPVVAEVAKEQGAIVVGMVSSPFRVERARTFKAEEGLEDFRRAADTVIVLDNNRLLNYVPNLPIEQAFSVMDQLISETVKGITETITQPSLINLDYADIKSIMSCGGVAVMLVGESKHQDKSDDVVRAALNHPLLDVDYRGATGSLVHITGGTDLSLKEAEEVAASLTYELSPDANVIWGARIREDYEGKIRVMAIMTGVQSPQILGGPYESNIVGRSASSSSYENMYGTTNANMNRRRNPSSVESVSSGKNGGSIIDMIQ</sequence>
<dbReference type="PRINTS" id="PR00423">
    <property type="entry name" value="CELLDVISFTSZ"/>
</dbReference>
<dbReference type="AlphaFoldDB" id="F7XM90"/>
<dbReference type="SMART" id="SM00864">
    <property type="entry name" value="Tubulin"/>
    <property type="match status" value="1"/>
</dbReference>
<evidence type="ECO:0000256" key="11">
    <source>
        <dbReference type="SAM" id="MobiDB-lite"/>
    </source>
</evidence>
<dbReference type="GeneID" id="10822751"/>
<dbReference type="InterPro" id="IPR045061">
    <property type="entry name" value="FtsZ/CetZ"/>
</dbReference>
<dbReference type="InterPro" id="IPR024757">
    <property type="entry name" value="FtsZ_C"/>
</dbReference>
<evidence type="ECO:0000256" key="3">
    <source>
        <dbReference type="ARBA" id="ARBA00022618"/>
    </source>
</evidence>
<evidence type="ECO:0000256" key="10">
    <source>
        <dbReference type="RuleBase" id="RU003360"/>
    </source>
</evidence>
<proteinExistence type="inferred from homology"/>